<protein>
    <submittedName>
        <fullName evidence="1">Uncharacterized protein</fullName>
    </submittedName>
</protein>
<evidence type="ECO:0000313" key="1">
    <source>
        <dbReference type="EMBL" id="KAL3798119.1"/>
    </source>
</evidence>
<accession>A0ABD3QDU6</accession>
<name>A0ABD3QDU6_9STRA</name>
<evidence type="ECO:0000313" key="2">
    <source>
        <dbReference type="Proteomes" id="UP001530400"/>
    </source>
</evidence>
<dbReference type="EMBL" id="JALLPJ020000230">
    <property type="protein sequence ID" value="KAL3798119.1"/>
    <property type="molecule type" value="Genomic_DNA"/>
</dbReference>
<keyword evidence="2" id="KW-1185">Reference proteome</keyword>
<sequence>MMFIYHSSQILEEQAYHLGVSCLYFTSAYRILIPAELTNAVKEYCDRIGLTELARNFIMSEENNIKPDGYKFFELGGVNWFAQRPASKWKSDMHWISPADESGHEAYLKLINENGFLSVLNSIGDLLDMDGLAAYHLTFIVVSHCEMGFLHHDTTETGNKVFNVIIPLEFAPNSPPELIITDSRDDSIGRLKYEDSIGVMIGDDVHHATSECDYRDNPGTMRFAATIYIADINEANFETIAYSILTQAFPPPDPQWVLAQRARHWINVKYRDDLELRNGAEHFVGDRGRTDFLAGDLSEKCKEIEDKLHDCSILEARKDCPWTCDIYLESSFYEEGFSGPGLLE</sequence>
<comment type="caution">
    <text evidence="1">The sequence shown here is derived from an EMBL/GenBank/DDBJ whole genome shotgun (WGS) entry which is preliminary data.</text>
</comment>
<organism evidence="1 2">
    <name type="scientific">Cyclotella atomus</name>
    <dbReference type="NCBI Taxonomy" id="382360"/>
    <lineage>
        <taxon>Eukaryota</taxon>
        <taxon>Sar</taxon>
        <taxon>Stramenopiles</taxon>
        <taxon>Ochrophyta</taxon>
        <taxon>Bacillariophyta</taxon>
        <taxon>Coscinodiscophyceae</taxon>
        <taxon>Thalassiosirophycidae</taxon>
        <taxon>Stephanodiscales</taxon>
        <taxon>Stephanodiscaceae</taxon>
        <taxon>Cyclotella</taxon>
    </lineage>
</organism>
<dbReference type="AlphaFoldDB" id="A0ABD3QDU6"/>
<gene>
    <name evidence="1" type="ORF">ACHAWO_010863</name>
</gene>
<reference evidence="1 2" key="1">
    <citation type="submission" date="2024-10" db="EMBL/GenBank/DDBJ databases">
        <title>Updated reference genomes for cyclostephanoid diatoms.</title>
        <authorList>
            <person name="Roberts W.R."/>
            <person name="Alverson A.J."/>
        </authorList>
    </citation>
    <scope>NUCLEOTIDE SEQUENCE [LARGE SCALE GENOMIC DNA]</scope>
    <source>
        <strain evidence="1 2">AJA010-31</strain>
    </source>
</reference>
<proteinExistence type="predicted"/>
<dbReference type="Proteomes" id="UP001530400">
    <property type="component" value="Unassembled WGS sequence"/>
</dbReference>